<dbReference type="EMBL" id="CP016793">
    <property type="protein sequence ID" value="ANZ42348.1"/>
    <property type="molecule type" value="Genomic_DNA"/>
</dbReference>
<evidence type="ECO:0000313" key="1">
    <source>
        <dbReference type="EMBL" id="ANZ42348.1"/>
    </source>
</evidence>
<name>A0A1B2HX88_9PSEU</name>
<organism evidence="1 2">
    <name type="scientific">Lentzea guizhouensis</name>
    <dbReference type="NCBI Taxonomy" id="1586287"/>
    <lineage>
        <taxon>Bacteria</taxon>
        <taxon>Bacillati</taxon>
        <taxon>Actinomycetota</taxon>
        <taxon>Actinomycetes</taxon>
        <taxon>Pseudonocardiales</taxon>
        <taxon>Pseudonocardiaceae</taxon>
        <taxon>Lentzea</taxon>
    </lineage>
</organism>
<sequence length="87" mass="9405">MLFDVGRLLHEEFLAVYRAAAADSDGWEDAAVATAHRVGARLRTAEVPVAQVVVALRCTDRLLTEAMLDELGDARALAAAGTRWRPS</sequence>
<dbReference type="RefSeq" id="WP_065920678.1">
    <property type="nucleotide sequence ID" value="NZ_CP016793.1"/>
</dbReference>
<proteinExistence type="predicted"/>
<evidence type="ECO:0000313" key="2">
    <source>
        <dbReference type="Proteomes" id="UP000093053"/>
    </source>
</evidence>
<keyword evidence="2" id="KW-1185">Reference proteome</keyword>
<accession>A0A1B2HX88</accession>
<dbReference type="KEGG" id="led:BBK82_46965"/>
<dbReference type="STRING" id="1586287.BBK82_46965"/>
<gene>
    <name evidence="1" type="ORF">BBK82_46965</name>
</gene>
<protein>
    <submittedName>
        <fullName evidence="1">Uncharacterized protein</fullName>
    </submittedName>
</protein>
<dbReference type="Proteomes" id="UP000093053">
    <property type="component" value="Chromosome"/>
</dbReference>
<reference evidence="1 2" key="1">
    <citation type="submission" date="2016-07" db="EMBL/GenBank/DDBJ databases">
        <title>Complete genome sequence of the Lentzea guizhouensis DHS C013.</title>
        <authorList>
            <person name="Cao C."/>
        </authorList>
    </citation>
    <scope>NUCLEOTIDE SEQUENCE [LARGE SCALE GENOMIC DNA]</scope>
    <source>
        <strain evidence="1 2">DHS C013</strain>
    </source>
</reference>
<dbReference type="AlphaFoldDB" id="A0A1B2HX88"/>